<evidence type="ECO:0000313" key="5">
    <source>
        <dbReference type="Proteomes" id="UP000003643"/>
    </source>
</evidence>
<dbReference type="AlphaFoldDB" id="D5RF73"/>
<dbReference type="PANTHER" id="PTHR42919">
    <property type="entry name" value="N-ALPHA-ACETYLTRANSFERASE"/>
    <property type="match status" value="1"/>
</dbReference>
<dbReference type="CDD" id="cd04301">
    <property type="entry name" value="NAT_SF"/>
    <property type="match status" value="1"/>
</dbReference>
<dbReference type="EMBL" id="ADVK01000054">
    <property type="protein sequence ID" value="EFG94553.1"/>
    <property type="molecule type" value="Genomic_DNA"/>
</dbReference>
<dbReference type="SUPFAM" id="SSF55729">
    <property type="entry name" value="Acyl-CoA N-acyltransferases (Nat)"/>
    <property type="match status" value="1"/>
</dbReference>
<evidence type="ECO:0000256" key="2">
    <source>
        <dbReference type="ARBA" id="ARBA00023315"/>
    </source>
</evidence>
<feature type="domain" description="N-acetyltransferase" evidence="3">
    <location>
        <begin position="4"/>
        <end position="149"/>
    </location>
</feature>
<dbReference type="RefSeq" id="WP_005904079.1">
    <property type="nucleotide sequence ID" value="NZ_ADVK01000054.1"/>
</dbReference>
<evidence type="ECO:0000259" key="3">
    <source>
        <dbReference type="PROSITE" id="PS51186"/>
    </source>
</evidence>
<dbReference type="Gene3D" id="3.40.630.30">
    <property type="match status" value="1"/>
</dbReference>
<dbReference type="Pfam" id="PF00583">
    <property type="entry name" value="Acetyltransf_1"/>
    <property type="match status" value="1"/>
</dbReference>
<name>D5RF73_FUSN2</name>
<reference evidence="4 5" key="1">
    <citation type="submission" date="2010-04" db="EMBL/GenBank/DDBJ databases">
        <authorList>
            <person name="Qin X."/>
            <person name="Bachman B."/>
            <person name="Battles P."/>
            <person name="Bell A."/>
            <person name="Bess C."/>
            <person name="Bickham C."/>
            <person name="Chaboub L."/>
            <person name="Chen D."/>
            <person name="Coyle M."/>
            <person name="Deiros D.R."/>
            <person name="Dinh H."/>
            <person name="Forbes L."/>
            <person name="Fowler G."/>
            <person name="Francisco L."/>
            <person name="Fu Q."/>
            <person name="Gubbala S."/>
            <person name="Hale W."/>
            <person name="Han Y."/>
            <person name="Hemphill L."/>
            <person name="Highlander S.K."/>
            <person name="Hirani K."/>
            <person name="Hogues M."/>
            <person name="Jackson L."/>
            <person name="Jakkamsetti A."/>
            <person name="Javaid M."/>
            <person name="Jiang H."/>
            <person name="Korchina V."/>
            <person name="Kovar C."/>
            <person name="Lara F."/>
            <person name="Lee S."/>
            <person name="Mata R."/>
            <person name="Mathew T."/>
            <person name="Moen C."/>
            <person name="Morales K."/>
            <person name="Munidasa M."/>
            <person name="Nazareth L."/>
            <person name="Ngo R."/>
            <person name="Nguyen L."/>
            <person name="Okwuonu G."/>
            <person name="Ongeri F."/>
            <person name="Patil S."/>
            <person name="Petrosino J."/>
            <person name="Pham C."/>
            <person name="Pham P."/>
            <person name="Pu L.-L."/>
            <person name="Puazo M."/>
            <person name="Raj R."/>
            <person name="Reid J."/>
            <person name="Rouhana J."/>
            <person name="Saada N."/>
            <person name="Shang Y."/>
            <person name="Simmons D."/>
            <person name="Thornton R."/>
            <person name="Warren J."/>
            <person name="Weissenberger G."/>
            <person name="Zhang J."/>
            <person name="Zhang L."/>
            <person name="Zhou C."/>
            <person name="Zhu D."/>
            <person name="Muzny D."/>
            <person name="Worley K."/>
            <person name="Gibbs R."/>
        </authorList>
    </citation>
    <scope>NUCLEOTIDE SEQUENCE [LARGE SCALE GENOMIC DNA]</scope>
    <source>
        <strain evidence="5">ATCC 23726 / VPI 4351</strain>
    </source>
</reference>
<keyword evidence="1 4" id="KW-0808">Transferase</keyword>
<dbReference type="PANTHER" id="PTHR42919:SF8">
    <property type="entry name" value="N-ALPHA-ACETYLTRANSFERASE 50"/>
    <property type="match status" value="1"/>
</dbReference>
<dbReference type="InterPro" id="IPR016181">
    <property type="entry name" value="Acyl_CoA_acyltransferase"/>
</dbReference>
<dbReference type="GO" id="GO:0016747">
    <property type="term" value="F:acyltransferase activity, transferring groups other than amino-acyl groups"/>
    <property type="evidence" value="ECO:0007669"/>
    <property type="project" value="InterPro"/>
</dbReference>
<proteinExistence type="predicted"/>
<accession>D5RF73</accession>
<protein>
    <submittedName>
        <fullName evidence="4">Acetyltransferase, GNAT family</fullName>
        <ecNumber evidence="4">2.3.1.-</ecNumber>
    </submittedName>
</protein>
<dbReference type="InterPro" id="IPR000182">
    <property type="entry name" value="GNAT_dom"/>
</dbReference>
<organism evidence="4 5">
    <name type="scientific">Fusobacterium nucleatum subsp. nucleatum (strain ATCC 23726 / VPI 4351)</name>
    <dbReference type="NCBI Taxonomy" id="525283"/>
    <lineage>
        <taxon>Bacteria</taxon>
        <taxon>Fusobacteriati</taxon>
        <taxon>Fusobacteriota</taxon>
        <taxon>Fusobacteriia</taxon>
        <taxon>Fusobacteriales</taxon>
        <taxon>Fusobacteriaceae</taxon>
        <taxon>Fusobacterium</taxon>
    </lineage>
</organism>
<dbReference type="Proteomes" id="UP000003643">
    <property type="component" value="Unassembled WGS sequence"/>
</dbReference>
<comment type="caution">
    <text evidence="4">The sequence shown here is derived from an EMBL/GenBank/DDBJ whole genome shotgun (WGS) entry which is preliminary data.</text>
</comment>
<evidence type="ECO:0000256" key="1">
    <source>
        <dbReference type="ARBA" id="ARBA00022679"/>
    </source>
</evidence>
<keyword evidence="2 4" id="KW-0012">Acyltransferase</keyword>
<dbReference type="InterPro" id="IPR051556">
    <property type="entry name" value="N-term/lysine_N-AcTrnsfr"/>
</dbReference>
<sequence>MELVYIKDPDFEVMMKIVEIEQEAFEGNGNVDLWIIKALIRYGLVFVIKENDKIVCIVEYMQVFNKKSLFLYGISTLKEYRHKGYGNYILNETEKILKNLSYEEIELTVAPENDIAINFYKKHGYIQEKLLKDEYGKGIHRYVMRKKLF</sequence>
<dbReference type="PROSITE" id="PS51186">
    <property type="entry name" value="GNAT"/>
    <property type="match status" value="1"/>
</dbReference>
<gene>
    <name evidence="4" type="ORF">HMPREF0397_1858</name>
</gene>
<evidence type="ECO:0000313" key="4">
    <source>
        <dbReference type="EMBL" id="EFG94553.1"/>
    </source>
</evidence>
<dbReference type="EC" id="2.3.1.-" evidence="4"/>